<reference evidence="9 10" key="1">
    <citation type="submission" date="2017-03" db="EMBL/GenBank/DDBJ databases">
        <title>Genome of the blue death feigning beetle - Asbolus verrucosus.</title>
        <authorList>
            <person name="Rider S.D."/>
        </authorList>
    </citation>
    <scope>NUCLEOTIDE SEQUENCE [LARGE SCALE GENOMIC DNA]</scope>
    <source>
        <strain evidence="9">Butters</strain>
        <tissue evidence="9">Head and leg muscle</tissue>
    </source>
</reference>
<dbReference type="EMBL" id="QDEB01116048">
    <property type="protein sequence ID" value="RZB40778.1"/>
    <property type="molecule type" value="Genomic_DNA"/>
</dbReference>
<evidence type="ECO:0000256" key="2">
    <source>
        <dbReference type="ARBA" id="ARBA00022475"/>
    </source>
</evidence>
<comment type="function">
    <text evidence="8">Gustatory receptor which mediates acceptance or avoidance behavior, depending on its substrates.</text>
</comment>
<sequence length="668" mass="77462">MDIQVMESMFKFGKILALTPTSTKKGKVGACVQKSYSFLIFTFYTAAVIIGVFYRKIPRTFLNPVELFLKVLIDIDNYAHSFYILVILNTVKRNCWHKLIKNLREVDNVAYSIKSYYLILSIASLIFCSTITLVIYVSIVHLGIKYIELNLILYFEFCTQFFYTLLACIVLRMLLSRYQHQHFLLRKSVEKIKFDIVTLKDTVDTFNEIFGWSILFNIVFVISKTLIYFALILKGISVAVRCNSDGFFVKRCNSARIRKNFETVKQTEDFLQNQAAGSVCWCDPEQSPEIHSCEIFLLKQIDDFRCFELCHHFSSRCASNIFKIGNILALTPASVGDRKSSLSRKIYGILVFVLYTVGVIASFLYRRSHYSKLTLIQLVLRILLDVDLYAFTYHTVIVLASMKGQQWFKLFKGLKSVDYQLFGTRSYYLILIMAHVALWSVSILAFYVWINFFGISFLGLYLVEFLQMYSLFFYSLVTCIVLRMLLSRYKYQNFLLREQIVLTGKLFSKRTLKKVVGNTFILKQTVDAFNDIFGWIILFDIFFGALRSLIYLDVAIKGDGHFSGNSPFGNFLHWLSHISVISLYWVGILATILLCDNIMRESEELLGTFQQMEFALNENEICMAMKMVSYNRPKFDAARYFSISRTTIFKILNSLTTFLLVMIQFKSG</sequence>
<dbReference type="GO" id="GO:0043025">
    <property type="term" value="C:neuronal cell body"/>
    <property type="evidence" value="ECO:0007669"/>
    <property type="project" value="TreeGrafter"/>
</dbReference>
<dbReference type="GO" id="GO:0005886">
    <property type="term" value="C:plasma membrane"/>
    <property type="evidence" value="ECO:0007669"/>
    <property type="project" value="UniProtKB-SubCell"/>
</dbReference>
<dbReference type="GO" id="GO:0050909">
    <property type="term" value="P:sensory perception of taste"/>
    <property type="evidence" value="ECO:0007669"/>
    <property type="project" value="InterPro"/>
</dbReference>
<evidence type="ECO:0000256" key="6">
    <source>
        <dbReference type="ARBA" id="ARBA00023170"/>
    </source>
</evidence>
<dbReference type="Proteomes" id="UP000292052">
    <property type="component" value="Unassembled WGS sequence"/>
</dbReference>
<dbReference type="GO" id="GO:0030425">
    <property type="term" value="C:dendrite"/>
    <property type="evidence" value="ECO:0007669"/>
    <property type="project" value="TreeGrafter"/>
</dbReference>
<feature type="transmembrane region" description="Helical" evidence="8">
    <location>
        <begin position="346"/>
        <end position="366"/>
    </location>
</feature>
<proteinExistence type="inferred from homology"/>
<feature type="transmembrane region" description="Helical" evidence="8">
    <location>
        <begin position="151"/>
        <end position="175"/>
    </location>
</feature>
<keyword evidence="7 8" id="KW-0807">Transducer</keyword>
<feature type="transmembrane region" description="Helical" evidence="8">
    <location>
        <begin position="35"/>
        <end position="54"/>
    </location>
</feature>
<evidence type="ECO:0000256" key="7">
    <source>
        <dbReference type="ARBA" id="ARBA00023224"/>
    </source>
</evidence>
<gene>
    <name evidence="9" type="ORF">BDFB_007763</name>
</gene>
<dbReference type="GO" id="GO:0030424">
    <property type="term" value="C:axon"/>
    <property type="evidence" value="ECO:0007669"/>
    <property type="project" value="TreeGrafter"/>
</dbReference>
<dbReference type="GO" id="GO:0008049">
    <property type="term" value="P:male courtship behavior"/>
    <property type="evidence" value="ECO:0007669"/>
    <property type="project" value="TreeGrafter"/>
</dbReference>
<feature type="transmembrane region" description="Helical" evidence="8">
    <location>
        <begin position="532"/>
        <end position="551"/>
    </location>
</feature>
<keyword evidence="6 8" id="KW-0675">Receptor</keyword>
<feature type="transmembrane region" description="Helical" evidence="8">
    <location>
        <begin position="209"/>
        <end position="231"/>
    </location>
</feature>
<dbReference type="PANTHER" id="PTHR21143:SF104">
    <property type="entry name" value="GUSTATORY RECEPTOR 8A-RELATED"/>
    <property type="match status" value="1"/>
</dbReference>
<evidence type="ECO:0000256" key="8">
    <source>
        <dbReference type="RuleBase" id="RU363108"/>
    </source>
</evidence>
<feature type="transmembrane region" description="Helical" evidence="8">
    <location>
        <begin position="571"/>
        <end position="595"/>
    </location>
</feature>
<keyword evidence="3 8" id="KW-0812">Transmembrane</keyword>
<dbReference type="AlphaFoldDB" id="A0A482VCA8"/>
<dbReference type="OrthoDB" id="6711906at2759"/>
<protein>
    <recommendedName>
        <fullName evidence="8">Gustatory receptor</fullName>
    </recommendedName>
</protein>
<feature type="transmembrane region" description="Helical" evidence="8">
    <location>
        <begin position="427"/>
        <end position="449"/>
    </location>
</feature>
<feature type="transmembrane region" description="Helical" evidence="8">
    <location>
        <begin position="469"/>
        <end position="486"/>
    </location>
</feature>
<accession>A0A482VCA8</accession>
<organism evidence="9 10">
    <name type="scientific">Asbolus verrucosus</name>
    <name type="common">Desert ironclad beetle</name>
    <dbReference type="NCBI Taxonomy" id="1661398"/>
    <lineage>
        <taxon>Eukaryota</taxon>
        <taxon>Metazoa</taxon>
        <taxon>Ecdysozoa</taxon>
        <taxon>Arthropoda</taxon>
        <taxon>Hexapoda</taxon>
        <taxon>Insecta</taxon>
        <taxon>Pterygota</taxon>
        <taxon>Neoptera</taxon>
        <taxon>Endopterygota</taxon>
        <taxon>Coleoptera</taxon>
        <taxon>Polyphaga</taxon>
        <taxon>Cucujiformia</taxon>
        <taxon>Tenebrionidae</taxon>
        <taxon>Pimeliinae</taxon>
        <taxon>Asbolus</taxon>
    </lineage>
</organism>
<dbReference type="GO" id="GO:0007165">
    <property type="term" value="P:signal transduction"/>
    <property type="evidence" value="ECO:0007669"/>
    <property type="project" value="UniProtKB-KW"/>
</dbReference>
<feature type="transmembrane region" description="Helical" evidence="8">
    <location>
        <begin position="647"/>
        <end position="665"/>
    </location>
</feature>
<evidence type="ECO:0000256" key="3">
    <source>
        <dbReference type="ARBA" id="ARBA00022692"/>
    </source>
</evidence>
<evidence type="ECO:0000256" key="4">
    <source>
        <dbReference type="ARBA" id="ARBA00022989"/>
    </source>
</evidence>
<evidence type="ECO:0000256" key="1">
    <source>
        <dbReference type="ARBA" id="ARBA00004651"/>
    </source>
</evidence>
<keyword evidence="5 8" id="KW-0472">Membrane</keyword>
<dbReference type="Pfam" id="PF08395">
    <property type="entry name" value="7tm_7"/>
    <property type="match status" value="1"/>
</dbReference>
<feature type="transmembrane region" description="Helical" evidence="8">
    <location>
        <begin position="378"/>
        <end position="402"/>
    </location>
</feature>
<evidence type="ECO:0000313" key="9">
    <source>
        <dbReference type="EMBL" id="RZB40778.1"/>
    </source>
</evidence>
<feature type="transmembrane region" description="Helical" evidence="8">
    <location>
        <begin position="116"/>
        <end position="139"/>
    </location>
</feature>
<dbReference type="GO" id="GO:0007635">
    <property type="term" value="P:chemosensory behavior"/>
    <property type="evidence" value="ECO:0007669"/>
    <property type="project" value="TreeGrafter"/>
</dbReference>
<keyword evidence="2 8" id="KW-1003">Cell membrane</keyword>
<dbReference type="InterPro" id="IPR013604">
    <property type="entry name" value="7TM_chemorcpt"/>
</dbReference>
<name>A0A482VCA8_ASBVE</name>
<dbReference type="PANTHER" id="PTHR21143">
    <property type="entry name" value="INVERTEBRATE GUSTATORY RECEPTOR"/>
    <property type="match status" value="1"/>
</dbReference>
<evidence type="ECO:0000256" key="5">
    <source>
        <dbReference type="ARBA" id="ARBA00023136"/>
    </source>
</evidence>
<keyword evidence="10" id="KW-1185">Reference proteome</keyword>
<evidence type="ECO:0000313" key="10">
    <source>
        <dbReference type="Proteomes" id="UP000292052"/>
    </source>
</evidence>
<keyword evidence="4 8" id="KW-1133">Transmembrane helix</keyword>
<comment type="caution">
    <text evidence="9">The sequence shown here is derived from an EMBL/GenBank/DDBJ whole genome shotgun (WGS) entry which is preliminary data.</text>
</comment>
<comment type="caution">
    <text evidence="8">Lacks conserved residue(s) required for the propagation of feature annotation.</text>
</comment>
<comment type="similarity">
    <text evidence="8">Belongs to the insect chemoreceptor superfamily. Gustatory receptor (GR) family.</text>
</comment>
<comment type="subcellular location">
    <subcellularLocation>
        <location evidence="1 8">Cell membrane</location>
        <topology evidence="1 8">Multi-pass membrane protein</topology>
    </subcellularLocation>
</comment>